<dbReference type="EMBL" id="JBHSCZ010000003">
    <property type="protein sequence ID" value="MFC4263661.1"/>
    <property type="molecule type" value="Genomic_DNA"/>
</dbReference>
<sequence>MLDDLNYETGMGWEAISTDGAYIMEFSDSFQRRAISNFQIIPS</sequence>
<gene>
    <name evidence="1" type="ORF">ACFOWM_12270</name>
</gene>
<accession>A0ABV8QTP5</accession>
<comment type="caution">
    <text evidence="1">The sequence shown here is derived from an EMBL/GenBank/DDBJ whole genome shotgun (WGS) entry which is preliminary data.</text>
</comment>
<name>A0ABV8QTP5_9BACT</name>
<reference evidence="2" key="1">
    <citation type="journal article" date="2019" name="Int. J. Syst. Evol. Microbiol.">
        <title>The Global Catalogue of Microorganisms (GCM) 10K type strain sequencing project: providing services to taxonomists for standard genome sequencing and annotation.</title>
        <authorList>
            <consortium name="The Broad Institute Genomics Platform"/>
            <consortium name="The Broad Institute Genome Sequencing Center for Infectious Disease"/>
            <person name="Wu L."/>
            <person name="Ma J."/>
        </authorList>
    </citation>
    <scope>NUCLEOTIDE SEQUENCE [LARGE SCALE GENOMIC DNA]</scope>
    <source>
        <strain evidence="2">CECT 8289</strain>
    </source>
</reference>
<keyword evidence="2" id="KW-1185">Reference proteome</keyword>
<organism evidence="1 2">
    <name type="scientific">Ferruginibacter yonginensis</name>
    <dbReference type="NCBI Taxonomy" id="1310416"/>
    <lineage>
        <taxon>Bacteria</taxon>
        <taxon>Pseudomonadati</taxon>
        <taxon>Bacteroidota</taxon>
        <taxon>Chitinophagia</taxon>
        <taxon>Chitinophagales</taxon>
        <taxon>Chitinophagaceae</taxon>
        <taxon>Ferruginibacter</taxon>
    </lineage>
</organism>
<evidence type="ECO:0000313" key="2">
    <source>
        <dbReference type="Proteomes" id="UP001595907"/>
    </source>
</evidence>
<dbReference type="Proteomes" id="UP001595907">
    <property type="component" value="Unassembled WGS sequence"/>
</dbReference>
<dbReference type="RefSeq" id="WP_379710555.1">
    <property type="nucleotide sequence ID" value="NZ_JBHSCZ010000003.1"/>
</dbReference>
<evidence type="ECO:0000313" key="1">
    <source>
        <dbReference type="EMBL" id="MFC4263661.1"/>
    </source>
</evidence>
<protein>
    <submittedName>
        <fullName evidence="1">Uncharacterized protein</fullName>
    </submittedName>
</protein>
<proteinExistence type="predicted"/>